<evidence type="ECO:0000313" key="1">
    <source>
        <dbReference type="EMBL" id="NIJ10376.1"/>
    </source>
</evidence>
<evidence type="ECO:0000313" key="2">
    <source>
        <dbReference type="Proteomes" id="UP000545493"/>
    </source>
</evidence>
<comment type="caution">
    <text evidence="1">The sequence shown here is derived from an EMBL/GenBank/DDBJ whole genome shotgun (WGS) entry which is preliminary data.</text>
</comment>
<dbReference type="EMBL" id="JAAOYM010000001">
    <property type="protein sequence ID" value="NIJ10376.1"/>
    <property type="molecule type" value="Genomic_DNA"/>
</dbReference>
<organism evidence="1 2">
    <name type="scientific">Saccharomonospora amisosensis</name>
    <dbReference type="NCBI Taxonomy" id="1128677"/>
    <lineage>
        <taxon>Bacteria</taxon>
        <taxon>Bacillati</taxon>
        <taxon>Actinomycetota</taxon>
        <taxon>Actinomycetes</taxon>
        <taxon>Pseudonocardiales</taxon>
        <taxon>Pseudonocardiaceae</taxon>
        <taxon>Saccharomonospora</taxon>
    </lineage>
</organism>
<dbReference type="AlphaFoldDB" id="A0A7X5ZPD9"/>
<keyword evidence="2" id="KW-1185">Reference proteome</keyword>
<sequence length="89" mass="9524">MSGSGSDRVYAASVRRTDGLGRNTLPSKCGATMLAGTSAGPRPEAASAGTAALCWRLPTPAWGFGFAEHVDTERMRIDTFDLRKRRIIP</sequence>
<gene>
    <name evidence="1" type="ORF">FHU38_000720</name>
</gene>
<dbReference type="RefSeq" id="WP_167165463.1">
    <property type="nucleotide sequence ID" value="NZ_JAAOYM010000001.1"/>
</dbReference>
<dbReference type="Proteomes" id="UP000545493">
    <property type="component" value="Unassembled WGS sequence"/>
</dbReference>
<protein>
    <submittedName>
        <fullName evidence="1">Uncharacterized protein</fullName>
    </submittedName>
</protein>
<reference evidence="1 2" key="1">
    <citation type="submission" date="2020-03" db="EMBL/GenBank/DDBJ databases">
        <title>Sequencing the genomes of 1000 actinobacteria strains.</title>
        <authorList>
            <person name="Klenk H.-P."/>
        </authorList>
    </citation>
    <scope>NUCLEOTIDE SEQUENCE [LARGE SCALE GENOMIC DNA]</scope>
    <source>
        <strain evidence="1 2">DSM 45685</strain>
    </source>
</reference>
<proteinExistence type="predicted"/>
<accession>A0A7X5ZPD9</accession>
<name>A0A7X5ZPD9_9PSEU</name>